<keyword evidence="9 11" id="KW-0472">Membrane</keyword>
<dbReference type="GO" id="GO:0016760">
    <property type="term" value="F:cellulose synthase (UDP-forming) activity"/>
    <property type="evidence" value="ECO:0007669"/>
    <property type="project" value="UniProtKB-EC"/>
</dbReference>
<dbReference type="Pfam" id="PF07238">
    <property type="entry name" value="PilZ"/>
    <property type="match status" value="1"/>
</dbReference>
<keyword evidence="11" id="KW-0973">c-di-GMP</keyword>
<feature type="transmembrane region" description="Helical" evidence="11">
    <location>
        <begin position="229"/>
        <end position="250"/>
    </location>
</feature>
<evidence type="ECO:0000259" key="13">
    <source>
        <dbReference type="Pfam" id="PF07238"/>
    </source>
</evidence>
<dbReference type="EMBL" id="JFHE01000035">
    <property type="protein sequence ID" value="KDR28578.1"/>
    <property type="molecule type" value="Genomic_DNA"/>
</dbReference>
<comment type="function">
    <text evidence="11">Catalytic subunit of cellulose synthase. It polymerizes uridine 5'-diphosphate glucose to cellulose.</text>
</comment>
<keyword evidence="17" id="KW-1185">Reference proteome</keyword>
<dbReference type="InterPro" id="IPR003919">
    <property type="entry name" value="Cell_synth_A"/>
</dbReference>
<sequence length="843" mass="93582">MQPIHAARPSLRSRFANWLAPRLGLDGTRTPADWLVRLLFHAPRPGRRDVPQLVIAAFVARLASEWQIPARAPLPVWLWRAFVKPARAGGVRTSVRAGIAGASLVWSMATAFAHRQQRRFDAALARLPWAPLSAALEGASRVAGRGRLAMVVVVLTGGALFVLASTAPLSTTAQLQFGAVSLAASLLIRRMPGRLPLLLLSSLALLMTARYAYWRATATLDFRSPGDTLVGYALFGAEAYTWMIQLFGFIQTAWPLQRAIVPMPPDPAAWPTVDVYIPTYNEPLSVVRPTVFAAQGIDWPADKLRIYLLDDGRRPEFRAFAHAAGIEYLVRDDNHHAKAGNINRALERTHGEYIAIFDCDHVPARSFLQTTMGTFLREPKCAMVQTPHHFFSPDPFERNLATFHRVPNEGYLFYGLVQAGNDLWNASFFCGSCAIIKRSALEEVGGVAVETVTEDAHTALKLHRRGYTTAYLPTVQAAGLATESLASHIRQRVRWARGMAQIFRIDNPFFGRGLSIFQRLCYGNAMLHFFYGIPRLVFLTMPMAYLFFHMHFIHAPAPAIVAYVLPYIALANVANSRLQGGFRHSFWAEVYESVLAWYVALPTTIAVLSPKHGKFNVTDKGGRIDQGYFDWSVSRPYILLVALNALALAVGCWSLVAGDPYEVPTVLMNMLWTTYNLVLLGGALCVAREAKQTRANQRIAMRLPATLVLADGRSIACTTRDCSMGGFGLSLPEGQRFARDEPMSVCVRRPEQEFSFPVRAVWQAGTQLGVKLEQLDLEAERRLVQLTMGRADAWIKWHDTELADRPLRGLRDVVGVGVRGYGRLGHDAVRATRAWFAAARARS</sequence>
<evidence type="ECO:0000256" key="1">
    <source>
        <dbReference type="ARBA" id="ARBA00004429"/>
    </source>
</evidence>
<dbReference type="EC" id="2.4.1.12" evidence="11"/>
<dbReference type="PANTHER" id="PTHR43867">
    <property type="entry name" value="CELLULOSE SYNTHASE CATALYTIC SUBUNIT A [UDP-FORMING]"/>
    <property type="match status" value="1"/>
</dbReference>
<dbReference type="Pfam" id="PF00535">
    <property type="entry name" value="Glycos_transf_2"/>
    <property type="match status" value="1"/>
</dbReference>
<dbReference type="NCBIfam" id="NF008558">
    <property type="entry name" value="PRK11498.1"/>
    <property type="match status" value="1"/>
</dbReference>
<reference evidence="14" key="4">
    <citation type="submission" date="2024-05" db="EMBL/GenBank/DDBJ databases">
        <authorList>
            <person name="Sun Q."/>
            <person name="Zhou Y."/>
        </authorList>
    </citation>
    <scope>NUCLEOTIDE SEQUENCE</scope>
    <source>
        <strain evidence="14">CGMCC 1.11013</strain>
    </source>
</reference>
<feature type="transmembrane region" description="Helical" evidence="11">
    <location>
        <begin position="148"/>
        <end position="167"/>
    </location>
</feature>
<dbReference type="STRING" id="1071679.BG57_19420"/>
<keyword evidence="5 11" id="KW-0808">Transferase</keyword>
<dbReference type="UniPathway" id="UPA00694"/>
<evidence type="ECO:0000256" key="6">
    <source>
        <dbReference type="ARBA" id="ARBA00022692"/>
    </source>
</evidence>
<proteinExistence type="predicted"/>
<evidence type="ECO:0000313" key="16">
    <source>
        <dbReference type="Proteomes" id="UP000027439"/>
    </source>
</evidence>
<dbReference type="Proteomes" id="UP000597138">
    <property type="component" value="Unassembled WGS sequence"/>
</dbReference>
<dbReference type="SUPFAM" id="SSF141371">
    <property type="entry name" value="PilZ domain-like"/>
    <property type="match status" value="1"/>
</dbReference>
<keyword evidence="4 11" id="KW-0328">Glycosyltransferase</keyword>
<dbReference type="Proteomes" id="UP000027439">
    <property type="component" value="Unassembled WGS sequence"/>
</dbReference>
<evidence type="ECO:0000256" key="7">
    <source>
        <dbReference type="ARBA" id="ARBA00022916"/>
    </source>
</evidence>
<comment type="catalytic activity">
    <reaction evidence="10 11">
        <text>[(1-&gt;4)-beta-D-glucosyl](n) + UDP-alpha-D-glucose = [(1-&gt;4)-beta-D-glucosyl](n+1) + UDP + H(+)</text>
        <dbReference type="Rhea" id="RHEA:19929"/>
        <dbReference type="Rhea" id="RHEA-COMP:10033"/>
        <dbReference type="Rhea" id="RHEA-COMP:10034"/>
        <dbReference type="ChEBI" id="CHEBI:15378"/>
        <dbReference type="ChEBI" id="CHEBI:18246"/>
        <dbReference type="ChEBI" id="CHEBI:58223"/>
        <dbReference type="ChEBI" id="CHEBI:58885"/>
        <dbReference type="EC" id="2.4.1.12"/>
    </reaction>
</comment>
<dbReference type="CDD" id="cd06421">
    <property type="entry name" value="CESA_CelA_like"/>
    <property type="match status" value="1"/>
</dbReference>
<dbReference type="InterPro" id="IPR005150">
    <property type="entry name" value="Cellulose_synth"/>
</dbReference>
<evidence type="ECO:0000256" key="5">
    <source>
        <dbReference type="ARBA" id="ARBA00022679"/>
    </source>
</evidence>
<dbReference type="InterPro" id="IPR001173">
    <property type="entry name" value="Glyco_trans_2-like"/>
</dbReference>
<evidence type="ECO:0000256" key="3">
    <source>
        <dbReference type="ARBA" id="ARBA00022519"/>
    </source>
</evidence>
<dbReference type="InterPro" id="IPR050321">
    <property type="entry name" value="Glycosyltr_2/OpgH_subfam"/>
</dbReference>
<keyword evidence="8 11" id="KW-1133">Transmembrane helix</keyword>
<dbReference type="Pfam" id="PF03552">
    <property type="entry name" value="Cellulose_synt"/>
    <property type="match status" value="1"/>
</dbReference>
<dbReference type="NCBIfam" id="TIGR03030">
    <property type="entry name" value="CelA"/>
    <property type="match status" value="1"/>
</dbReference>
<feature type="transmembrane region" description="Helical" evidence="11">
    <location>
        <begin position="195"/>
        <end position="214"/>
    </location>
</feature>
<feature type="transmembrane region" description="Helical" evidence="11">
    <location>
        <begin position="670"/>
        <end position="687"/>
    </location>
</feature>
<dbReference type="RefSeq" id="WP_035969066.1">
    <property type="nucleotide sequence ID" value="NZ_BMEG01000006.1"/>
</dbReference>
<evidence type="ECO:0000313" key="14">
    <source>
        <dbReference type="EMBL" id="GGD80285.1"/>
    </source>
</evidence>
<organism evidence="15 16">
    <name type="scientific">Caballeronia grimmiae</name>
    <dbReference type="NCBI Taxonomy" id="1071679"/>
    <lineage>
        <taxon>Bacteria</taxon>
        <taxon>Pseudomonadati</taxon>
        <taxon>Pseudomonadota</taxon>
        <taxon>Betaproteobacteria</taxon>
        <taxon>Burkholderiales</taxon>
        <taxon>Burkholderiaceae</taxon>
        <taxon>Caballeronia</taxon>
    </lineage>
</organism>
<dbReference type="InterPro" id="IPR029044">
    <property type="entry name" value="Nucleotide-diphossugar_trans"/>
</dbReference>
<keyword evidence="3 11" id="KW-0997">Cell inner membrane</keyword>
<reference evidence="14" key="1">
    <citation type="journal article" date="2014" name="Int. J. Syst. Evol. Microbiol.">
        <title>Complete genome of a new Firmicutes species belonging to the dominant human colonic microbiota ('Ruminococcus bicirculans') reveals two chromosomes and a selective capacity to utilize plant glucans.</title>
        <authorList>
            <consortium name="NISC Comparative Sequencing Program"/>
            <person name="Wegmann U."/>
            <person name="Louis P."/>
            <person name="Goesmann A."/>
            <person name="Henrissat B."/>
            <person name="Duncan S.H."/>
            <person name="Flint H.J."/>
        </authorList>
    </citation>
    <scope>NUCLEOTIDE SEQUENCE</scope>
    <source>
        <strain evidence="14">CGMCC 1.11013</strain>
    </source>
</reference>
<dbReference type="InterPro" id="IPR009875">
    <property type="entry name" value="PilZ_domain"/>
</dbReference>
<feature type="transmembrane region" description="Helical" evidence="11">
    <location>
        <begin position="529"/>
        <end position="548"/>
    </location>
</feature>
<evidence type="ECO:0000256" key="2">
    <source>
        <dbReference type="ARBA" id="ARBA00022475"/>
    </source>
</evidence>
<reference evidence="17" key="3">
    <citation type="journal article" date="2019" name="Int. J. Syst. Evol. Microbiol.">
        <title>The Global Catalogue of Microorganisms (GCM) 10K type strain sequencing project: providing services to taxonomists for standard genome sequencing and annotation.</title>
        <authorList>
            <consortium name="The Broad Institute Genomics Platform"/>
            <consortium name="The Broad Institute Genome Sequencing Center for Infectious Disease"/>
            <person name="Wu L."/>
            <person name="Ma J."/>
        </authorList>
    </citation>
    <scope>NUCLEOTIDE SEQUENCE [LARGE SCALE GENOMIC DNA]</scope>
    <source>
        <strain evidence="17">CGMCC 1.11013</strain>
    </source>
</reference>
<evidence type="ECO:0000256" key="11">
    <source>
        <dbReference type="RuleBase" id="RU365020"/>
    </source>
</evidence>
<evidence type="ECO:0000313" key="15">
    <source>
        <dbReference type="EMBL" id="KDR28578.1"/>
    </source>
</evidence>
<dbReference type="Gene3D" id="2.40.10.220">
    <property type="entry name" value="predicted glycosyltransferase like domains"/>
    <property type="match status" value="1"/>
</dbReference>
<feature type="transmembrane region" description="Helical" evidence="11">
    <location>
        <begin position="554"/>
        <end position="574"/>
    </location>
</feature>
<dbReference type="GO" id="GO:0035438">
    <property type="term" value="F:cyclic-di-GMP binding"/>
    <property type="evidence" value="ECO:0007669"/>
    <property type="project" value="InterPro"/>
</dbReference>
<protein>
    <recommendedName>
        <fullName evidence="11">Cellulose synthase catalytic subunit [UDP-forming]</fullName>
        <ecNumber evidence="11">2.4.1.12</ecNumber>
    </recommendedName>
</protein>
<dbReference type="eggNOG" id="COG1215">
    <property type="taxonomic scope" value="Bacteria"/>
</dbReference>
<dbReference type="EMBL" id="BMEG01000006">
    <property type="protein sequence ID" value="GGD80285.1"/>
    <property type="molecule type" value="Genomic_DNA"/>
</dbReference>
<dbReference type="SUPFAM" id="SSF53448">
    <property type="entry name" value="Nucleotide-diphospho-sugar transferases"/>
    <property type="match status" value="1"/>
</dbReference>
<dbReference type="GO" id="GO:0030244">
    <property type="term" value="P:cellulose biosynthetic process"/>
    <property type="evidence" value="ECO:0007669"/>
    <property type="project" value="UniProtKB-KW"/>
</dbReference>
<name>A0A069NJD2_9BURK</name>
<evidence type="ECO:0000256" key="9">
    <source>
        <dbReference type="ARBA" id="ARBA00023136"/>
    </source>
</evidence>
<evidence type="ECO:0000259" key="12">
    <source>
        <dbReference type="Pfam" id="PF00535"/>
    </source>
</evidence>
<dbReference type="GO" id="GO:0005886">
    <property type="term" value="C:plasma membrane"/>
    <property type="evidence" value="ECO:0007669"/>
    <property type="project" value="UniProtKB-SubCell"/>
</dbReference>
<keyword evidence="2 11" id="KW-1003">Cell membrane</keyword>
<dbReference type="PRINTS" id="PR01439">
    <property type="entry name" value="CELLSNTHASEA"/>
</dbReference>
<gene>
    <name evidence="14" type="primary">bcsA</name>
    <name evidence="15" type="ORF">BG57_19420</name>
    <name evidence="14" type="ORF">GCM10010985_38510</name>
</gene>
<accession>A0A069NJD2</accession>
<reference evidence="15 16" key="2">
    <citation type="submission" date="2014-03" db="EMBL/GenBank/DDBJ databases">
        <title>Draft Genome Sequences of Four Burkholderia Strains.</title>
        <authorList>
            <person name="Liu X.Y."/>
            <person name="Li C.X."/>
            <person name="Xu J.H."/>
        </authorList>
    </citation>
    <scope>NUCLEOTIDE SEQUENCE [LARGE SCALE GENOMIC DNA]</scope>
    <source>
        <strain evidence="15 16">R27</strain>
    </source>
</reference>
<dbReference type="Gene3D" id="3.90.550.10">
    <property type="entry name" value="Spore Coat Polysaccharide Biosynthesis Protein SpsA, Chain A"/>
    <property type="match status" value="1"/>
</dbReference>
<dbReference type="OrthoDB" id="9806824at2"/>
<dbReference type="PANTHER" id="PTHR43867:SF2">
    <property type="entry name" value="CELLULOSE SYNTHASE CATALYTIC SUBUNIT A [UDP-FORMING]"/>
    <property type="match status" value="1"/>
</dbReference>
<comment type="subcellular location">
    <subcellularLocation>
        <location evidence="1">Cell inner membrane</location>
        <topology evidence="1">Multi-pass membrane protein</topology>
    </subcellularLocation>
</comment>
<evidence type="ECO:0000256" key="8">
    <source>
        <dbReference type="ARBA" id="ARBA00022989"/>
    </source>
</evidence>
<dbReference type="AlphaFoldDB" id="A0A069NJD2"/>
<evidence type="ECO:0000256" key="4">
    <source>
        <dbReference type="ARBA" id="ARBA00022676"/>
    </source>
</evidence>
<feature type="domain" description="Glycosyltransferase 2-like" evidence="12">
    <location>
        <begin position="275"/>
        <end position="444"/>
    </location>
</feature>
<evidence type="ECO:0000256" key="10">
    <source>
        <dbReference type="ARBA" id="ARBA00048682"/>
    </source>
</evidence>
<comment type="caution">
    <text evidence="15">The sequence shown here is derived from an EMBL/GenBank/DDBJ whole genome shotgun (WGS) entry which is preliminary data.</text>
</comment>
<keyword evidence="6 11" id="KW-0812">Transmembrane</keyword>
<dbReference type="GO" id="GO:0006011">
    <property type="term" value="P:UDP-alpha-D-glucose metabolic process"/>
    <property type="evidence" value="ECO:0007669"/>
    <property type="project" value="InterPro"/>
</dbReference>
<comment type="cofactor">
    <cofactor evidence="11">
        <name>Mg(2+)</name>
        <dbReference type="ChEBI" id="CHEBI:18420"/>
    </cofactor>
</comment>
<feature type="transmembrane region" description="Helical" evidence="11">
    <location>
        <begin position="637"/>
        <end position="658"/>
    </location>
</feature>
<keyword evidence="7 11" id="KW-0135">Cellulose biosynthesis</keyword>
<feature type="domain" description="PilZ" evidence="13">
    <location>
        <begin position="692"/>
        <end position="788"/>
    </location>
</feature>
<comment type="pathway">
    <text evidence="11">Glycan metabolism; bacterial cellulose biosynthesis.</text>
</comment>
<evidence type="ECO:0000313" key="17">
    <source>
        <dbReference type="Proteomes" id="UP000597138"/>
    </source>
</evidence>